<feature type="region of interest" description="Disordered" evidence="1">
    <location>
        <begin position="55"/>
        <end position="140"/>
    </location>
</feature>
<evidence type="ECO:0000256" key="1">
    <source>
        <dbReference type="SAM" id="MobiDB-lite"/>
    </source>
</evidence>
<evidence type="ECO:0000313" key="2">
    <source>
        <dbReference type="EMBL" id="KAL0964304.1"/>
    </source>
</evidence>
<proteinExistence type="predicted"/>
<sequence>MPSSAHSHYAYILSEKLRRLLAMAFLKKFLANDSGADKYVDQAVDTAAKAAKQKVKNMMAGEKKPASGSPEVKPTAGVDEPKKPSSGVSGGTEVTPVVGGADPKKPSSAGTSVGIGGATASTNVAVDDNKSSVSGGADFDLTDSLADIANDMSIEK</sequence>
<organism evidence="2 3">
    <name type="scientific">Umbra pygmaea</name>
    <name type="common">Eastern mudminnow</name>
    <dbReference type="NCBI Taxonomy" id="75934"/>
    <lineage>
        <taxon>Eukaryota</taxon>
        <taxon>Metazoa</taxon>
        <taxon>Chordata</taxon>
        <taxon>Craniata</taxon>
        <taxon>Vertebrata</taxon>
        <taxon>Euteleostomi</taxon>
        <taxon>Actinopterygii</taxon>
        <taxon>Neopterygii</taxon>
        <taxon>Teleostei</taxon>
        <taxon>Protacanthopterygii</taxon>
        <taxon>Esociformes</taxon>
        <taxon>Umbridae</taxon>
        <taxon>Umbra</taxon>
    </lineage>
</organism>
<evidence type="ECO:0000313" key="3">
    <source>
        <dbReference type="Proteomes" id="UP001557470"/>
    </source>
</evidence>
<comment type="caution">
    <text evidence="2">The sequence shown here is derived from an EMBL/GenBank/DDBJ whole genome shotgun (WGS) entry which is preliminary data.</text>
</comment>
<dbReference type="Proteomes" id="UP001557470">
    <property type="component" value="Unassembled WGS sequence"/>
</dbReference>
<reference evidence="2 3" key="1">
    <citation type="submission" date="2024-06" db="EMBL/GenBank/DDBJ databases">
        <authorList>
            <person name="Pan Q."/>
            <person name="Wen M."/>
            <person name="Jouanno E."/>
            <person name="Zahm M."/>
            <person name="Klopp C."/>
            <person name="Cabau C."/>
            <person name="Louis A."/>
            <person name="Berthelot C."/>
            <person name="Parey E."/>
            <person name="Roest Crollius H."/>
            <person name="Montfort J."/>
            <person name="Robinson-Rechavi M."/>
            <person name="Bouchez O."/>
            <person name="Lampietro C."/>
            <person name="Lopez Roques C."/>
            <person name="Donnadieu C."/>
            <person name="Postlethwait J."/>
            <person name="Bobe J."/>
            <person name="Verreycken H."/>
            <person name="Guiguen Y."/>
        </authorList>
    </citation>
    <scope>NUCLEOTIDE SEQUENCE [LARGE SCALE GENOMIC DNA]</scope>
    <source>
        <strain evidence="2">Up_M1</strain>
        <tissue evidence="2">Testis</tissue>
    </source>
</reference>
<keyword evidence="3" id="KW-1185">Reference proteome</keyword>
<dbReference type="AlphaFoldDB" id="A0ABD0W0L1"/>
<gene>
    <name evidence="2" type="ORF">UPYG_G00322010</name>
</gene>
<protein>
    <submittedName>
        <fullName evidence="2">Uncharacterized protein</fullName>
    </submittedName>
</protein>
<name>A0ABD0W0L1_UMBPY</name>
<accession>A0ABD0W0L1</accession>
<dbReference type="EMBL" id="JAGEUA010000010">
    <property type="protein sequence ID" value="KAL0964304.1"/>
    <property type="molecule type" value="Genomic_DNA"/>
</dbReference>